<keyword evidence="7" id="KW-0862">Zinc</keyword>
<gene>
    <name evidence="15" type="ordered locus">DEHA2A07590g</name>
</gene>
<dbReference type="Proteomes" id="UP000000599">
    <property type="component" value="Chromosome A"/>
</dbReference>
<dbReference type="InterPro" id="IPR040706">
    <property type="entry name" value="Zf-MYST"/>
</dbReference>
<dbReference type="AlphaFoldDB" id="B5RSS4"/>
<dbReference type="GO" id="GO:0003682">
    <property type="term" value="F:chromatin binding"/>
    <property type="evidence" value="ECO:0007669"/>
    <property type="project" value="TreeGrafter"/>
</dbReference>
<keyword evidence="4" id="KW-0808">Transferase</keyword>
<evidence type="ECO:0000313" key="15">
    <source>
        <dbReference type="EMBL" id="CAR65380.1"/>
    </source>
</evidence>
<dbReference type="GO" id="GO:0004402">
    <property type="term" value="F:histone acetyltransferase activity"/>
    <property type="evidence" value="ECO:0007669"/>
    <property type="project" value="InterPro"/>
</dbReference>
<evidence type="ECO:0000256" key="1">
    <source>
        <dbReference type="ARBA" id="ARBA00004123"/>
    </source>
</evidence>
<comment type="similarity">
    <text evidence="2 12">Belongs to the MYST (SAS/MOZ) family.</text>
</comment>
<keyword evidence="9" id="KW-0007">Acetylation</keyword>
<dbReference type="EMBL" id="CR382133">
    <property type="protein sequence ID" value="CAR65380.1"/>
    <property type="molecule type" value="Genomic_DNA"/>
</dbReference>
<feature type="region of interest" description="Disordered" evidence="13">
    <location>
        <begin position="636"/>
        <end position="798"/>
    </location>
</feature>
<evidence type="ECO:0000256" key="4">
    <source>
        <dbReference type="ARBA" id="ARBA00022679"/>
    </source>
</evidence>
<evidence type="ECO:0000313" key="16">
    <source>
        <dbReference type="Proteomes" id="UP000000599"/>
    </source>
</evidence>
<keyword evidence="6" id="KW-0863">Zinc-finger</keyword>
<evidence type="ECO:0000256" key="13">
    <source>
        <dbReference type="SAM" id="MobiDB-lite"/>
    </source>
</evidence>
<dbReference type="InterPro" id="IPR036388">
    <property type="entry name" value="WH-like_DNA-bd_sf"/>
</dbReference>
<comment type="catalytic activity">
    <reaction evidence="12">
        <text>L-lysyl-[protein] + acetyl-CoA = N(6)-acetyl-L-lysyl-[protein] + CoA + H(+)</text>
        <dbReference type="Rhea" id="RHEA:45948"/>
        <dbReference type="Rhea" id="RHEA-COMP:9752"/>
        <dbReference type="Rhea" id="RHEA-COMP:10731"/>
        <dbReference type="ChEBI" id="CHEBI:15378"/>
        <dbReference type="ChEBI" id="CHEBI:29969"/>
        <dbReference type="ChEBI" id="CHEBI:57287"/>
        <dbReference type="ChEBI" id="CHEBI:57288"/>
        <dbReference type="ChEBI" id="CHEBI:61930"/>
        <dbReference type="EC" id="2.3.1.48"/>
    </reaction>
</comment>
<feature type="compositionally biased region" description="Basic and acidic residues" evidence="13">
    <location>
        <begin position="729"/>
        <end position="743"/>
    </location>
</feature>
<dbReference type="RefSeq" id="XP_002770003.1">
    <property type="nucleotide sequence ID" value="XM_002769957.1"/>
</dbReference>
<evidence type="ECO:0000256" key="12">
    <source>
        <dbReference type="RuleBase" id="RU361211"/>
    </source>
</evidence>
<dbReference type="eggNOG" id="KOG2747">
    <property type="taxonomic scope" value="Eukaryota"/>
</dbReference>
<dbReference type="FunFam" id="3.40.630.30:FF:000001">
    <property type="entry name" value="Histone acetyltransferase"/>
    <property type="match status" value="1"/>
</dbReference>
<keyword evidence="5" id="KW-0479">Metal-binding</keyword>
<keyword evidence="10 12" id="KW-0539">Nucleus</keyword>
<dbReference type="InterPro" id="IPR002717">
    <property type="entry name" value="HAT_MYST-type"/>
</dbReference>
<feature type="active site" description="Proton donor/acceptor" evidence="11">
    <location>
        <position position="385"/>
    </location>
</feature>
<dbReference type="OrthoDB" id="787137at2759"/>
<feature type="domain" description="MYST-type HAT" evidence="14">
    <location>
        <begin position="201"/>
        <end position="498"/>
    </location>
</feature>
<dbReference type="OMA" id="RNYWKIS"/>
<dbReference type="PANTHER" id="PTHR10615:SF161">
    <property type="entry name" value="HISTONE ACETYLTRANSFERASE KAT7"/>
    <property type="match status" value="1"/>
</dbReference>
<dbReference type="GO" id="GO:1990467">
    <property type="term" value="C:NuA3a histone acetyltransferase complex"/>
    <property type="evidence" value="ECO:0007669"/>
    <property type="project" value="TreeGrafter"/>
</dbReference>
<dbReference type="GO" id="GO:0003712">
    <property type="term" value="F:transcription coregulator activity"/>
    <property type="evidence" value="ECO:0007669"/>
    <property type="project" value="TreeGrafter"/>
</dbReference>
<feature type="compositionally biased region" description="Acidic residues" evidence="13">
    <location>
        <begin position="636"/>
        <end position="677"/>
    </location>
</feature>
<organism evidence="15 16">
    <name type="scientific">Debaryomyces hansenii (strain ATCC 36239 / CBS 767 / BCRC 21394 / JCM 1990 / NBRC 0083 / IGC 2968)</name>
    <name type="common">Yeast</name>
    <name type="synonym">Torulaspora hansenii</name>
    <dbReference type="NCBI Taxonomy" id="284592"/>
    <lineage>
        <taxon>Eukaryota</taxon>
        <taxon>Fungi</taxon>
        <taxon>Dikarya</taxon>
        <taxon>Ascomycota</taxon>
        <taxon>Saccharomycotina</taxon>
        <taxon>Pichiomycetes</taxon>
        <taxon>Debaryomycetaceae</taxon>
        <taxon>Debaryomyces</taxon>
    </lineage>
</organism>
<dbReference type="PROSITE" id="PS51726">
    <property type="entry name" value="MYST_HAT"/>
    <property type="match status" value="1"/>
</dbReference>
<dbReference type="KEGG" id="dha:DEHA2A07590g"/>
<dbReference type="GeneID" id="8998126"/>
<dbReference type="Pfam" id="PF17772">
    <property type="entry name" value="zf-MYST"/>
    <property type="match status" value="1"/>
</dbReference>
<evidence type="ECO:0000256" key="5">
    <source>
        <dbReference type="ARBA" id="ARBA00022723"/>
    </source>
</evidence>
<evidence type="ECO:0000256" key="7">
    <source>
        <dbReference type="ARBA" id="ARBA00022833"/>
    </source>
</evidence>
<dbReference type="Gene3D" id="3.30.60.60">
    <property type="entry name" value="N-acetyl transferase-like"/>
    <property type="match status" value="1"/>
</dbReference>
<dbReference type="InParanoid" id="B5RSS4"/>
<comment type="subcellular location">
    <subcellularLocation>
        <location evidence="1 12">Nucleus</location>
    </subcellularLocation>
</comment>
<evidence type="ECO:0000256" key="11">
    <source>
        <dbReference type="PIRSR" id="PIRSR602717-51"/>
    </source>
</evidence>
<dbReference type="STRING" id="284592.B5RSS4"/>
<name>B5RSS4_DEBHA</name>
<dbReference type="VEuPathDB" id="FungiDB:DEHA2A07590g"/>
<evidence type="ECO:0000256" key="6">
    <source>
        <dbReference type="ARBA" id="ARBA00022771"/>
    </source>
</evidence>
<evidence type="ECO:0000256" key="3">
    <source>
        <dbReference type="ARBA" id="ARBA00013184"/>
    </source>
</evidence>
<dbReference type="FunFam" id="3.30.60.60:FF:000001">
    <property type="entry name" value="Histone acetyltransferase"/>
    <property type="match status" value="1"/>
</dbReference>
<dbReference type="EC" id="2.3.1.48" evidence="3 12"/>
<dbReference type="SUPFAM" id="SSF55729">
    <property type="entry name" value="Acyl-CoA N-acyltransferases (Nat)"/>
    <property type="match status" value="1"/>
</dbReference>
<evidence type="ECO:0000256" key="2">
    <source>
        <dbReference type="ARBA" id="ARBA00010107"/>
    </source>
</evidence>
<dbReference type="InterPro" id="IPR050603">
    <property type="entry name" value="MYST_HAT"/>
</dbReference>
<protein>
    <recommendedName>
        <fullName evidence="3 12">Histone acetyltransferase</fullName>
        <ecNumber evidence="3 12">2.3.1.48</ecNumber>
    </recommendedName>
</protein>
<dbReference type="InterPro" id="IPR016181">
    <property type="entry name" value="Acyl_CoA_acyltransferase"/>
</dbReference>
<dbReference type="HOGENOM" id="CLU_014892_2_0_1"/>
<reference evidence="15 16" key="1">
    <citation type="journal article" date="2004" name="Nature">
        <title>Genome evolution in yeasts.</title>
        <authorList>
            <consortium name="Genolevures"/>
            <person name="Dujon B."/>
            <person name="Sherman D."/>
            <person name="Fischer G."/>
            <person name="Durrens P."/>
            <person name="Casaregola S."/>
            <person name="Lafontaine I."/>
            <person name="de Montigny J."/>
            <person name="Marck C."/>
            <person name="Neuveglise C."/>
            <person name="Talla E."/>
            <person name="Goffard N."/>
            <person name="Frangeul L."/>
            <person name="Aigle M."/>
            <person name="Anthouard V."/>
            <person name="Babour A."/>
            <person name="Barbe V."/>
            <person name="Barnay S."/>
            <person name="Blanchin S."/>
            <person name="Beckerich J.M."/>
            <person name="Beyne E."/>
            <person name="Bleykasten C."/>
            <person name="Boisrame A."/>
            <person name="Boyer J."/>
            <person name="Cattolico L."/>
            <person name="Confanioleri F."/>
            <person name="de Daruvar A."/>
            <person name="Despons L."/>
            <person name="Fabre E."/>
            <person name="Fairhead C."/>
            <person name="Ferry-Dumazet H."/>
            <person name="Groppi A."/>
            <person name="Hantraye F."/>
            <person name="Hennequin C."/>
            <person name="Jauniaux N."/>
            <person name="Joyet P."/>
            <person name="Kachouri R."/>
            <person name="Kerrest A."/>
            <person name="Koszul R."/>
            <person name="Lemaire M."/>
            <person name="Lesur I."/>
            <person name="Ma L."/>
            <person name="Muller H."/>
            <person name="Nicaud J.M."/>
            <person name="Nikolski M."/>
            <person name="Oztas S."/>
            <person name="Ozier-Kalogeropoulos O."/>
            <person name="Pellenz S."/>
            <person name="Potier S."/>
            <person name="Richard G.F."/>
            <person name="Straub M.L."/>
            <person name="Suleau A."/>
            <person name="Swennene D."/>
            <person name="Tekaia F."/>
            <person name="Wesolowski-Louvel M."/>
            <person name="Westhof E."/>
            <person name="Wirth B."/>
            <person name="Zeniou-Meyer M."/>
            <person name="Zivanovic I."/>
            <person name="Bolotin-Fukuhara M."/>
            <person name="Thierry A."/>
            <person name="Bouchier C."/>
            <person name="Caudron B."/>
            <person name="Scarpelli C."/>
            <person name="Gaillardin C."/>
            <person name="Weissenbach J."/>
            <person name="Wincker P."/>
            <person name="Souciet J.L."/>
        </authorList>
    </citation>
    <scope>NUCLEOTIDE SEQUENCE [LARGE SCALE GENOMIC DNA]</scope>
    <source>
        <strain evidence="16">ATCC 36239 / CBS 767 / BCRC 21394 / JCM 1990 / NBRC 0083 / IGC 2968</strain>
    </source>
</reference>
<feature type="compositionally biased region" description="Basic and acidic residues" evidence="13">
    <location>
        <begin position="786"/>
        <end position="798"/>
    </location>
</feature>
<evidence type="ECO:0000256" key="10">
    <source>
        <dbReference type="ARBA" id="ARBA00023242"/>
    </source>
</evidence>
<dbReference type="PANTHER" id="PTHR10615">
    <property type="entry name" value="HISTONE ACETYLTRANSFERASE"/>
    <property type="match status" value="1"/>
</dbReference>
<keyword evidence="8" id="KW-0156">Chromatin regulator</keyword>
<sequence>MTPKHNLLNSLRITNNKIYEDISLGHDVTDRSQRRKPPNNSYSIKKLVRSTMNGVDVADSKSSVGVNSNVTIIRPITKHFYVKIRYDRNNRKSRNILKIPIRRKLESKEHSLKDKNTNKATKYTGDEFSRELPYKGILKFPDCIINDTDPTRKDRELFHKLYHEGEQLRKSNQIDETPTVEEISAMHGSTESTPAPTGNNYLKSQIKKIQFRDYEIDTWYTSPYPEEYSQSKILYICEHCLKYMSSPISYERHQLKNCNLSNNHPPGIEIYRDLDTNIAVWEVDGRKNINYCQNLCLLAKLFLNSKTLYYDVEPFIFYVLTEIDKENPTKYHFVGYFSKEKLSNSDYNVSCILTLPIYQRKGYGNLLIDFSYLLSRHEFKFGTPEKPLSDLGLVSYRNYWKITIALKLKELHSKYLNNTNNDKNSNTLSISIENLSKLTGIIPSDVVVGLEQLDSLIKNPITNSYGIVINLQKINYIIEKWKNKKYVCLNYSKLLWKPMLFGPSGGINSAPAMPSNPVSNLNNSTNFPSQPVINNSISNIVNFLKDDINNPYSFEEEASKEIECYLDLGQEKEDINLRDNDIDDYIICYPGIDVNLRKKSTPVRQPPKINLLIESGKEPSMSPDTRDVKGVNDLMDDEDIFEDEDEGVVSDESEDYVEDSDIGDEDEEEEEIGEVNEAEQQGGDEVNYSSEQIDDVEEIRIPDYISDQDATNDNFDKTVAQPEGLPLTDRLEYDNPNIHETRKTRSHSNRQAVGPETLTRDTRSRRSPPDHDVPIRTTRFGRQRVHITEESPRLRRRR</sequence>
<dbReference type="Gene3D" id="1.10.10.10">
    <property type="entry name" value="Winged helix-like DNA-binding domain superfamily/Winged helix DNA-binding domain"/>
    <property type="match status" value="1"/>
</dbReference>
<proteinExistence type="inferred from homology"/>
<evidence type="ECO:0000259" key="14">
    <source>
        <dbReference type="PROSITE" id="PS51726"/>
    </source>
</evidence>
<dbReference type="GO" id="GO:0008270">
    <property type="term" value="F:zinc ion binding"/>
    <property type="evidence" value="ECO:0007669"/>
    <property type="project" value="UniProtKB-KW"/>
</dbReference>
<dbReference type="Gene3D" id="3.40.630.30">
    <property type="match status" value="1"/>
</dbReference>
<feature type="compositionally biased region" description="Basic and acidic residues" evidence="13">
    <location>
        <begin position="758"/>
        <end position="774"/>
    </location>
</feature>
<dbReference type="GO" id="GO:0031507">
    <property type="term" value="P:heterochromatin formation"/>
    <property type="evidence" value="ECO:0007669"/>
    <property type="project" value="UniProtKB-ARBA"/>
</dbReference>
<evidence type="ECO:0000256" key="9">
    <source>
        <dbReference type="ARBA" id="ARBA00022990"/>
    </source>
</evidence>
<dbReference type="Pfam" id="PF01853">
    <property type="entry name" value="MOZ_SAS"/>
    <property type="match status" value="1"/>
</dbReference>
<keyword evidence="16" id="KW-1185">Reference proteome</keyword>
<dbReference type="GO" id="GO:0006357">
    <property type="term" value="P:regulation of transcription by RNA polymerase II"/>
    <property type="evidence" value="ECO:0007669"/>
    <property type="project" value="TreeGrafter"/>
</dbReference>
<accession>B5RSS4</accession>
<dbReference type="FunCoup" id="B5RSS4">
    <property type="interactions" value="156"/>
</dbReference>
<dbReference type="GO" id="GO:0005634">
    <property type="term" value="C:nucleus"/>
    <property type="evidence" value="ECO:0007669"/>
    <property type="project" value="UniProtKB-SubCell"/>
</dbReference>
<evidence type="ECO:0000256" key="8">
    <source>
        <dbReference type="ARBA" id="ARBA00022853"/>
    </source>
</evidence>